<accession>A0A6I3IAS3</accession>
<evidence type="ECO:0000313" key="1">
    <source>
        <dbReference type="EMBL" id="MTB73314.1"/>
    </source>
</evidence>
<organism evidence="1 2">
    <name type="scientific">Arsenicicoccus cauae</name>
    <dbReference type="NCBI Taxonomy" id="2663847"/>
    <lineage>
        <taxon>Bacteria</taxon>
        <taxon>Bacillati</taxon>
        <taxon>Actinomycetota</taxon>
        <taxon>Actinomycetes</taxon>
        <taxon>Micrococcales</taxon>
        <taxon>Intrasporangiaceae</taxon>
        <taxon>Arsenicicoccus</taxon>
    </lineage>
</organism>
<name>A0A6I3IAS3_9MICO</name>
<dbReference type="RefSeq" id="WP_154594562.1">
    <property type="nucleotide sequence ID" value="NZ_CP171001.1"/>
</dbReference>
<comment type="caution">
    <text evidence="1">The sequence shown here is derived from an EMBL/GenBank/DDBJ whole genome shotgun (WGS) entry which is preliminary data.</text>
</comment>
<dbReference type="EMBL" id="WLVL01000056">
    <property type="protein sequence ID" value="MTB73314.1"/>
    <property type="molecule type" value="Genomic_DNA"/>
</dbReference>
<keyword evidence="2" id="KW-1185">Reference proteome</keyword>
<dbReference type="AlphaFoldDB" id="A0A6I3IAS3"/>
<gene>
    <name evidence="1" type="ORF">GGG17_15370</name>
</gene>
<proteinExistence type="predicted"/>
<dbReference type="Proteomes" id="UP000431092">
    <property type="component" value="Unassembled WGS sequence"/>
</dbReference>
<evidence type="ECO:0000313" key="2">
    <source>
        <dbReference type="Proteomes" id="UP000431092"/>
    </source>
</evidence>
<reference evidence="1 2" key="1">
    <citation type="submission" date="2019-11" db="EMBL/GenBank/DDBJ databases">
        <title>Whole genome sequencing identifies a novel species of the genus Arsenicicoccus isolated from human blood.</title>
        <authorList>
            <person name="Jeong J.H."/>
            <person name="Kweon O.J."/>
            <person name="Kim H.R."/>
            <person name="Kim T.-H."/>
            <person name="Ha S.-M."/>
            <person name="Lee M.-K."/>
        </authorList>
    </citation>
    <scope>NUCLEOTIDE SEQUENCE [LARGE SCALE GENOMIC DNA]</scope>
    <source>
        <strain evidence="1 2">MKL-02</strain>
    </source>
</reference>
<protein>
    <submittedName>
        <fullName evidence="1">Uncharacterized protein</fullName>
    </submittedName>
</protein>
<sequence length="112" mass="11553">MSPYAAPTGDASSCSALAAALHRHRGRVADALAAARAAAGTAATDEEQGLLEAMDRLAAGLQAHAVHLAELRGEAMGSPDEHALAAARHRAEVARMRRVLAAVDARLRDQPA</sequence>